<keyword evidence="1" id="KW-0732">Signal</keyword>
<dbReference type="Proteomes" id="UP000027442">
    <property type="component" value="Unassembled WGS sequence"/>
</dbReference>
<dbReference type="EMBL" id="JNGW01000011">
    <property type="protein sequence ID" value="KDR53845.1"/>
    <property type="molecule type" value="Genomic_DNA"/>
</dbReference>
<protein>
    <submittedName>
        <fullName evidence="3">Transglycosylase SLT domain protein</fullName>
    </submittedName>
</protein>
<dbReference type="PATRIC" id="fig|1122985.7.peg.78"/>
<dbReference type="CDD" id="cd00254">
    <property type="entry name" value="LT-like"/>
    <property type="match status" value="1"/>
</dbReference>
<comment type="caution">
    <text evidence="3">The sequence shown here is derived from an EMBL/GenBank/DDBJ whole genome shotgun (WGS) entry which is preliminary data.</text>
</comment>
<organism evidence="3 4">
    <name type="scientific">Hoylesella loescheii DSM 19665 = JCM 12249 = ATCC 15930</name>
    <dbReference type="NCBI Taxonomy" id="1122985"/>
    <lineage>
        <taxon>Bacteria</taxon>
        <taxon>Pseudomonadati</taxon>
        <taxon>Bacteroidota</taxon>
        <taxon>Bacteroidia</taxon>
        <taxon>Bacteroidales</taxon>
        <taxon>Prevotellaceae</taxon>
        <taxon>Hoylesella</taxon>
    </lineage>
</organism>
<feature type="signal peptide" evidence="1">
    <location>
        <begin position="1"/>
        <end position="24"/>
    </location>
</feature>
<dbReference type="Gene3D" id="1.10.530.10">
    <property type="match status" value="1"/>
</dbReference>
<feature type="chain" id="PRO_5001665506" evidence="1">
    <location>
        <begin position="25"/>
        <end position="149"/>
    </location>
</feature>
<dbReference type="SUPFAM" id="SSF53955">
    <property type="entry name" value="Lysozyme-like"/>
    <property type="match status" value="1"/>
</dbReference>
<dbReference type="AlphaFoldDB" id="A0A069QM36"/>
<evidence type="ECO:0000313" key="4">
    <source>
        <dbReference type="Proteomes" id="UP000027442"/>
    </source>
</evidence>
<gene>
    <name evidence="3" type="ORF">HMPREF1991_00069</name>
</gene>
<sequence length="149" mass="17082">MERFTRIVFLCFTILSLLPGLAQATKNEDNAANSNFNWEPVMEAIIQVESGGNRFAKSGKSVGAMQITPICVKEVNLYLKQLNIKKAYTLKDRFSVKKSKEMFLLIQKRHNPKNNVERAIRAWNGGLKYTTKGTQRYYEKVTRAMNKTT</sequence>
<accession>A0A069QM36</accession>
<dbReference type="HOGENOM" id="CLU_127093_0_0_10"/>
<evidence type="ECO:0000256" key="1">
    <source>
        <dbReference type="SAM" id="SignalP"/>
    </source>
</evidence>
<dbReference type="RefSeq" id="WP_018968554.1">
    <property type="nucleotide sequence ID" value="NZ_KB899237.1"/>
</dbReference>
<reference evidence="3 4" key="1">
    <citation type="submission" date="2013-08" db="EMBL/GenBank/DDBJ databases">
        <authorList>
            <person name="Weinstock G."/>
            <person name="Sodergren E."/>
            <person name="Wylie T."/>
            <person name="Fulton L."/>
            <person name="Fulton R."/>
            <person name="Fronick C."/>
            <person name="O'Laughlin M."/>
            <person name="Godfrey J."/>
            <person name="Miner T."/>
            <person name="Herter B."/>
            <person name="Appelbaum E."/>
            <person name="Cordes M."/>
            <person name="Lek S."/>
            <person name="Wollam A."/>
            <person name="Pepin K.H."/>
            <person name="Palsikar V.B."/>
            <person name="Mitreva M."/>
            <person name="Wilson R.K."/>
        </authorList>
    </citation>
    <scope>NUCLEOTIDE SEQUENCE [LARGE SCALE GENOMIC DNA]</scope>
    <source>
        <strain evidence="3 4">ATCC 15930</strain>
    </source>
</reference>
<dbReference type="Pfam" id="PF01464">
    <property type="entry name" value="SLT"/>
    <property type="match status" value="1"/>
</dbReference>
<name>A0A069QM36_HOYLO</name>
<dbReference type="InterPro" id="IPR023346">
    <property type="entry name" value="Lysozyme-like_dom_sf"/>
</dbReference>
<dbReference type="eggNOG" id="COG0741">
    <property type="taxonomic scope" value="Bacteria"/>
</dbReference>
<dbReference type="InterPro" id="IPR008258">
    <property type="entry name" value="Transglycosylase_SLT_dom_1"/>
</dbReference>
<evidence type="ECO:0000313" key="3">
    <source>
        <dbReference type="EMBL" id="KDR53845.1"/>
    </source>
</evidence>
<keyword evidence="4" id="KW-1185">Reference proteome</keyword>
<proteinExistence type="predicted"/>
<feature type="domain" description="Transglycosylase SLT" evidence="2">
    <location>
        <begin position="31"/>
        <end position="143"/>
    </location>
</feature>
<evidence type="ECO:0000259" key="2">
    <source>
        <dbReference type="Pfam" id="PF01464"/>
    </source>
</evidence>